<dbReference type="InterPro" id="IPR004045">
    <property type="entry name" value="Glutathione_S-Trfase_N"/>
</dbReference>
<dbReference type="SUPFAM" id="SSF52833">
    <property type="entry name" value="Thioredoxin-like"/>
    <property type="match status" value="1"/>
</dbReference>
<dbReference type="GO" id="GO:0000266">
    <property type="term" value="P:mitochondrial fission"/>
    <property type="evidence" value="ECO:0007669"/>
    <property type="project" value="TreeGrafter"/>
</dbReference>
<dbReference type="GO" id="GO:0008053">
    <property type="term" value="P:mitochondrial fusion"/>
    <property type="evidence" value="ECO:0007669"/>
    <property type="project" value="TreeGrafter"/>
</dbReference>
<keyword evidence="2" id="KW-0812">Transmembrane</keyword>
<dbReference type="InterPro" id="IPR036249">
    <property type="entry name" value="Thioredoxin-like_sf"/>
</dbReference>
<feature type="transmembrane region" description="Helical" evidence="2">
    <location>
        <begin position="377"/>
        <end position="395"/>
    </location>
</feature>
<organism evidence="5 6">
    <name type="scientific">Seminavis robusta</name>
    <dbReference type="NCBI Taxonomy" id="568900"/>
    <lineage>
        <taxon>Eukaryota</taxon>
        <taxon>Sar</taxon>
        <taxon>Stramenopiles</taxon>
        <taxon>Ochrophyta</taxon>
        <taxon>Bacillariophyta</taxon>
        <taxon>Bacillariophyceae</taxon>
        <taxon>Bacillariophycidae</taxon>
        <taxon>Naviculales</taxon>
        <taxon>Naviculaceae</taxon>
        <taxon>Seminavis</taxon>
    </lineage>
</organism>
<dbReference type="PROSITE" id="PS50405">
    <property type="entry name" value="GST_CTER"/>
    <property type="match status" value="1"/>
</dbReference>
<gene>
    <name evidence="5" type="ORF">SEMRO_1547_G281470.1</name>
</gene>
<dbReference type="AlphaFoldDB" id="A0A9N8ET00"/>
<dbReference type="PROSITE" id="PS50404">
    <property type="entry name" value="GST_NTER"/>
    <property type="match status" value="1"/>
</dbReference>
<dbReference type="Pfam" id="PF13409">
    <property type="entry name" value="GST_N_2"/>
    <property type="match status" value="1"/>
</dbReference>
<dbReference type="PANTHER" id="PTHR44188">
    <property type="entry name" value="GDAP1, ISOFORM A"/>
    <property type="match status" value="1"/>
</dbReference>
<evidence type="ECO:0000313" key="5">
    <source>
        <dbReference type="EMBL" id="CAB9524519.1"/>
    </source>
</evidence>
<feature type="domain" description="GST N-terminal" evidence="3">
    <location>
        <begin position="59"/>
        <end position="143"/>
    </location>
</feature>
<dbReference type="SUPFAM" id="SSF47616">
    <property type="entry name" value="GST C-terminal domain-like"/>
    <property type="match status" value="1"/>
</dbReference>
<proteinExistence type="inferred from homology"/>
<accession>A0A9N8ET00</accession>
<feature type="domain" description="GST C-terminal" evidence="4">
    <location>
        <begin position="212"/>
        <end position="355"/>
    </location>
</feature>
<evidence type="ECO:0000256" key="1">
    <source>
        <dbReference type="ARBA" id="ARBA00007409"/>
    </source>
</evidence>
<keyword evidence="6" id="KW-1185">Reference proteome</keyword>
<evidence type="ECO:0000259" key="3">
    <source>
        <dbReference type="PROSITE" id="PS50404"/>
    </source>
</evidence>
<dbReference type="InterPro" id="IPR036282">
    <property type="entry name" value="Glutathione-S-Trfase_C_sf"/>
</dbReference>
<evidence type="ECO:0000256" key="2">
    <source>
        <dbReference type="SAM" id="Phobius"/>
    </source>
</evidence>
<sequence length="402" mass="45264">MNNNNNNINNNNQEAMDKMSDEATATVSSSGLNPYTDPSVASVLQCVTAESNAFAPYDDKIHLYHFATSLCSQVTRLVLEEKQLPYESHHVTIVAGVHEQYEPDYVRLNRRCVVPTLVTPTGKVTTDTTNIMFYLESKEFTSSSVGIKNSTSSDMHNSIHLMPPTSNPKEQALVKQFVALGDGVACEVLTFGTIPGAPPLPSPYRHLVKGTHEQAAKELRQLIDVHKDDNYLRDSYQGKLDLILINQDMMEQPLKLKAVMDATHAAMEQLNQQLVNGPFSTTPNNQGWLCSDHQYTLADCQWAVVLYRFKFRNIADLFYASQYPAIVAYTERLWARPAFQKAVVKWEQKHVVVPYLIRSKLRKRFQQHNNNNNKSSLVVMAASAVVVVAALWQLGRHRQSGR</sequence>
<dbReference type="GO" id="GO:0005741">
    <property type="term" value="C:mitochondrial outer membrane"/>
    <property type="evidence" value="ECO:0007669"/>
    <property type="project" value="TreeGrafter"/>
</dbReference>
<keyword evidence="2" id="KW-0472">Membrane</keyword>
<name>A0A9N8ET00_9STRA</name>
<dbReference type="CDD" id="cd00570">
    <property type="entry name" value="GST_N_family"/>
    <property type="match status" value="1"/>
</dbReference>
<keyword evidence="2" id="KW-1133">Transmembrane helix</keyword>
<dbReference type="InterPro" id="IPR010987">
    <property type="entry name" value="Glutathione-S-Trfase_C-like"/>
</dbReference>
<evidence type="ECO:0000259" key="4">
    <source>
        <dbReference type="PROSITE" id="PS50405"/>
    </source>
</evidence>
<protein>
    <submittedName>
        <fullName evidence="5">Glutathione S-transferase, C-terminal domain</fullName>
    </submittedName>
</protein>
<comment type="similarity">
    <text evidence="1">Belongs to the GST superfamily.</text>
</comment>
<evidence type="ECO:0000313" key="6">
    <source>
        <dbReference type="Proteomes" id="UP001153069"/>
    </source>
</evidence>
<dbReference type="Proteomes" id="UP001153069">
    <property type="component" value="Unassembled WGS sequence"/>
</dbReference>
<reference evidence="5" key="1">
    <citation type="submission" date="2020-06" db="EMBL/GenBank/DDBJ databases">
        <authorList>
            <consortium name="Plant Systems Biology data submission"/>
        </authorList>
    </citation>
    <scope>NUCLEOTIDE SEQUENCE</scope>
    <source>
        <strain evidence="5">D6</strain>
    </source>
</reference>
<dbReference type="Pfam" id="PF13410">
    <property type="entry name" value="GST_C_2"/>
    <property type="match status" value="1"/>
</dbReference>
<dbReference type="EMBL" id="CAICTM010001545">
    <property type="protein sequence ID" value="CAB9524519.1"/>
    <property type="molecule type" value="Genomic_DNA"/>
</dbReference>
<dbReference type="Gene3D" id="1.20.1050.10">
    <property type="match status" value="1"/>
</dbReference>
<dbReference type="OrthoDB" id="249703at2759"/>
<dbReference type="PANTHER" id="PTHR44188:SF1">
    <property type="entry name" value="GDAP1, ISOFORM A"/>
    <property type="match status" value="1"/>
</dbReference>
<dbReference type="GO" id="GO:0006626">
    <property type="term" value="P:protein targeting to mitochondrion"/>
    <property type="evidence" value="ECO:0007669"/>
    <property type="project" value="TreeGrafter"/>
</dbReference>
<dbReference type="Gene3D" id="3.40.30.10">
    <property type="entry name" value="Glutaredoxin"/>
    <property type="match status" value="1"/>
</dbReference>
<comment type="caution">
    <text evidence="5">The sequence shown here is derived from an EMBL/GenBank/DDBJ whole genome shotgun (WGS) entry which is preliminary data.</text>
</comment>